<comment type="caution">
    <text evidence="2">The sequence shown here is derived from an EMBL/GenBank/DDBJ whole genome shotgun (WGS) entry which is preliminary data.</text>
</comment>
<name>A0A495J4Y9_9SPHI</name>
<organism evidence="2 3">
    <name type="scientific">Mucilaginibacter gracilis</name>
    <dbReference type="NCBI Taxonomy" id="423350"/>
    <lineage>
        <taxon>Bacteria</taxon>
        <taxon>Pseudomonadati</taxon>
        <taxon>Bacteroidota</taxon>
        <taxon>Sphingobacteriia</taxon>
        <taxon>Sphingobacteriales</taxon>
        <taxon>Sphingobacteriaceae</taxon>
        <taxon>Mucilaginibacter</taxon>
    </lineage>
</organism>
<dbReference type="SMART" id="SM01034">
    <property type="entry name" value="BLUF"/>
    <property type="match status" value="1"/>
</dbReference>
<evidence type="ECO:0000313" key="2">
    <source>
        <dbReference type="EMBL" id="RKR83468.1"/>
    </source>
</evidence>
<protein>
    <submittedName>
        <fullName evidence="2">FAD-dependent sensor of blue light</fullName>
    </submittedName>
</protein>
<dbReference type="Pfam" id="PF04940">
    <property type="entry name" value="BLUF"/>
    <property type="match status" value="1"/>
</dbReference>
<feature type="domain" description="BLUF" evidence="1">
    <location>
        <begin position="1"/>
        <end position="92"/>
    </location>
</feature>
<proteinExistence type="predicted"/>
<dbReference type="PROSITE" id="PS50925">
    <property type="entry name" value="BLUF"/>
    <property type="match status" value="1"/>
</dbReference>
<keyword evidence="3" id="KW-1185">Reference proteome</keyword>
<reference evidence="2 3" key="1">
    <citation type="submission" date="2018-10" db="EMBL/GenBank/DDBJ databases">
        <title>Genomic Encyclopedia of Archaeal and Bacterial Type Strains, Phase II (KMG-II): from individual species to whole genera.</title>
        <authorList>
            <person name="Goeker M."/>
        </authorList>
    </citation>
    <scope>NUCLEOTIDE SEQUENCE [LARGE SCALE GENOMIC DNA]</scope>
    <source>
        <strain evidence="2 3">DSM 18602</strain>
    </source>
</reference>
<dbReference type="Gene3D" id="3.30.70.100">
    <property type="match status" value="1"/>
</dbReference>
<dbReference type="RefSeq" id="WP_121198962.1">
    <property type="nucleotide sequence ID" value="NZ_RBKU01000001.1"/>
</dbReference>
<accession>A0A495J4Y9</accession>
<dbReference type="OrthoDB" id="1122028at2"/>
<sequence>MNYLTYISTSVKLFSDSDLKEMLEQSLINNTQAGITGLLLYNKGTFFQVLEGEAEQIKATFEKIKADPCHHNIIKMKEGKLAKRNFSDWRMGFTTPTAYNLTNAAGFVNTAKGDFIYQYQAKHPAIDLLKSFVMANNFAY</sequence>
<evidence type="ECO:0000313" key="3">
    <source>
        <dbReference type="Proteomes" id="UP000268007"/>
    </source>
</evidence>
<gene>
    <name evidence="2" type="ORF">BDD43_3677</name>
</gene>
<dbReference type="GO" id="GO:0009882">
    <property type="term" value="F:blue light photoreceptor activity"/>
    <property type="evidence" value="ECO:0007669"/>
    <property type="project" value="InterPro"/>
</dbReference>
<dbReference type="SUPFAM" id="SSF54975">
    <property type="entry name" value="Acylphosphatase/BLUF domain-like"/>
    <property type="match status" value="1"/>
</dbReference>
<dbReference type="AlphaFoldDB" id="A0A495J4Y9"/>
<dbReference type="GO" id="GO:0071949">
    <property type="term" value="F:FAD binding"/>
    <property type="evidence" value="ECO:0007669"/>
    <property type="project" value="InterPro"/>
</dbReference>
<dbReference type="InterPro" id="IPR007024">
    <property type="entry name" value="BLUF_domain"/>
</dbReference>
<dbReference type="InterPro" id="IPR036046">
    <property type="entry name" value="Acylphosphatase-like_dom_sf"/>
</dbReference>
<evidence type="ECO:0000259" key="1">
    <source>
        <dbReference type="PROSITE" id="PS50925"/>
    </source>
</evidence>
<dbReference type="EMBL" id="RBKU01000001">
    <property type="protein sequence ID" value="RKR83468.1"/>
    <property type="molecule type" value="Genomic_DNA"/>
</dbReference>
<dbReference type="Proteomes" id="UP000268007">
    <property type="component" value="Unassembled WGS sequence"/>
</dbReference>